<proteinExistence type="predicted"/>
<dbReference type="Proteomes" id="UP000244174">
    <property type="component" value="Unassembled WGS sequence"/>
</dbReference>
<protein>
    <submittedName>
        <fullName evidence="1">Uncharacterized protein</fullName>
    </submittedName>
</protein>
<dbReference type="EMBL" id="QBKQ01000002">
    <property type="protein sequence ID" value="PTX43427.1"/>
    <property type="molecule type" value="Genomic_DNA"/>
</dbReference>
<reference evidence="1 2" key="1">
    <citation type="submission" date="2018-04" db="EMBL/GenBank/DDBJ databases">
        <title>Genomic Encyclopedia of Archaeal and Bacterial Type Strains, Phase II (KMG-II): from individual species to whole genera.</title>
        <authorList>
            <person name="Goeker M."/>
        </authorList>
    </citation>
    <scope>NUCLEOTIDE SEQUENCE [LARGE SCALE GENOMIC DNA]</scope>
    <source>
        <strain evidence="1 2">DSM 23082</strain>
    </source>
</reference>
<comment type="caution">
    <text evidence="1">The sequence shown here is derived from an EMBL/GenBank/DDBJ whole genome shotgun (WGS) entry which is preliminary data.</text>
</comment>
<gene>
    <name evidence="1" type="ORF">C8P64_1954</name>
</gene>
<sequence>MIRSFVILLIIILSIKSSENNQKDLCKELSEMIKNDQKHRKQLGLQTATFKKVFDSLKEVNNLSQDEFSKLNSEERNRILTKARELASKPSNSSKKERDSIWQLQSEIDNYNTQRLIEIVKNKGWITKQSLGCQEEIKTWIIFRHAPKTYFAQIREIIDKEYKGNRISQYEYEVIDNHLKGRPPMLNKKE</sequence>
<name>A0A2T6AI17_9FLAO</name>
<organism evidence="1 2">
    <name type="scientific">Christiangramia gaetbulicola</name>
    <dbReference type="NCBI Taxonomy" id="703340"/>
    <lineage>
        <taxon>Bacteria</taxon>
        <taxon>Pseudomonadati</taxon>
        <taxon>Bacteroidota</taxon>
        <taxon>Flavobacteriia</taxon>
        <taxon>Flavobacteriales</taxon>
        <taxon>Flavobacteriaceae</taxon>
        <taxon>Christiangramia</taxon>
    </lineage>
</organism>
<evidence type="ECO:0000313" key="2">
    <source>
        <dbReference type="Proteomes" id="UP000244174"/>
    </source>
</evidence>
<keyword evidence="2" id="KW-1185">Reference proteome</keyword>
<accession>A0A2T6AI17</accession>
<evidence type="ECO:0000313" key="1">
    <source>
        <dbReference type="EMBL" id="PTX43427.1"/>
    </source>
</evidence>
<dbReference type="OrthoDB" id="1116641at2"/>
<dbReference type="RefSeq" id="WP_108171854.1">
    <property type="nucleotide sequence ID" value="NZ_QBKQ01000002.1"/>
</dbReference>
<dbReference type="AlphaFoldDB" id="A0A2T6AI17"/>